<evidence type="ECO:0000256" key="5">
    <source>
        <dbReference type="ARBA" id="ARBA00023163"/>
    </source>
</evidence>
<evidence type="ECO:0000256" key="4">
    <source>
        <dbReference type="ARBA" id="ARBA00023125"/>
    </source>
</evidence>
<comment type="activity regulation">
    <text evidence="6">Negatively regulated by the anti-sigma-I factor RsgI.</text>
</comment>
<evidence type="ECO:0000313" key="8">
    <source>
        <dbReference type="EMBL" id="HIU27361.1"/>
    </source>
</evidence>
<evidence type="ECO:0000256" key="3">
    <source>
        <dbReference type="ARBA" id="ARBA00023082"/>
    </source>
</evidence>
<feature type="DNA-binding region" description="H-T-H motif" evidence="6">
    <location>
        <begin position="194"/>
        <end position="213"/>
    </location>
</feature>
<keyword evidence="1 6" id="KW-0963">Cytoplasm</keyword>
<dbReference type="AlphaFoldDB" id="A0A9D1I2V9"/>
<sequence length="247" mass="27853">MTDRNHEIVKKVEAAKANTDRADLLIREYMPYIRSEAAKNMKKQASAAGEDEIQVAMFAFHEAIMGYDRTKGSFLNYASLVIKSRITDYHRKEARYRRGIAEVNLGGEDDMQSVIEKLDKGREDIKERHDRLAACQEIAEFSETLAAYGLSLADVSQNCPKQERTFRACKSVVEVAAGRPEMMEKLTETKKLPVAELTKLSGVERKTIERHRKYIVALLLAFTNGFEIIRGHIRQVGKKTVKGGTGA</sequence>
<protein>
    <recommendedName>
        <fullName evidence="6">RNA polymerase sigma factor SigI</fullName>
    </recommendedName>
</protein>
<dbReference type="GO" id="GO:0016987">
    <property type="term" value="F:sigma factor activity"/>
    <property type="evidence" value="ECO:0007669"/>
    <property type="project" value="UniProtKB-UniRule"/>
</dbReference>
<comment type="subcellular location">
    <subcellularLocation>
        <location evidence="6">Cytoplasm</location>
    </subcellularLocation>
</comment>
<dbReference type="GO" id="GO:0003677">
    <property type="term" value="F:DNA binding"/>
    <property type="evidence" value="ECO:0007669"/>
    <property type="project" value="UniProtKB-UniRule"/>
</dbReference>
<dbReference type="Pfam" id="PF04542">
    <property type="entry name" value="Sigma70_r2"/>
    <property type="match status" value="1"/>
</dbReference>
<dbReference type="GO" id="GO:0005737">
    <property type="term" value="C:cytoplasm"/>
    <property type="evidence" value="ECO:0007669"/>
    <property type="project" value="UniProtKB-SubCell"/>
</dbReference>
<comment type="function">
    <text evidence="6">Sigma factors are initiation factors that promote the attachment of RNA polymerase to specific initiation sites and are then released.</text>
</comment>
<comment type="subunit">
    <text evidence="6">Interacts with RsgI.</text>
</comment>
<keyword evidence="3 6" id="KW-0731">Sigma factor</keyword>
<dbReference type="PIRSF" id="PIRSF038953">
    <property type="entry name" value="SigI"/>
    <property type="match status" value="1"/>
</dbReference>
<keyword evidence="2 6" id="KW-0805">Transcription regulation</keyword>
<name>A0A9D1I2V9_9FIRM</name>
<comment type="similarity">
    <text evidence="6">Belongs to the sigma-70 factor family. SigI subfamily.</text>
</comment>
<proteinExistence type="inferred from homology"/>
<dbReference type="EMBL" id="DVMO01000047">
    <property type="protein sequence ID" value="HIU27361.1"/>
    <property type="molecule type" value="Genomic_DNA"/>
</dbReference>
<comment type="caution">
    <text evidence="8">The sequence shown here is derived from an EMBL/GenBank/DDBJ whole genome shotgun (WGS) entry which is preliminary data.</text>
</comment>
<organism evidence="8 9">
    <name type="scientific">Candidatus Fimisoma avicola</name>
    <dbReference type="NCBI Taxonomy" id="2840826"/>
    <lineage>
        <taxon>Bacteria</taxon>
        <taxon>Bacillati</taxon>
        <taxon>Bacillota</taxon>
        <taxon>Clostridia</taxon>
        <taxon>Eubacteriales</taxon>
        <taxon>Candidatus Fimisoma</taxon>
    </lineage>
</organism>
<feature type="short sequence motif" description="Polymerase core binding" evidence="6">
    <location>
        <begin position="51"/>
        <end position="64"/>
    </location>
</feature>
<reference evidence="8" key="2">
    <citation type="journal article" date="2021" name="PeerJ">
        <title>Extensive microbial diversity within the chicken gut microbiome revealed by metagenomics and culture.</title>
        <authorList>
            <person name="Gilroy R."/>
            <person name="Ravi A."/>
            <person name="Getino M."/>
            <person name="Pursley I."/>
            <person name="Horton D.L."/>
            <person name="Alikhan N.F."/>
            <person name="Baker D."/>
            <person name="Gharbi K."/>
            <person name="Hall N."/>
            <person name="Watson M."/>
            <person name="Adriaenssens E.M."/>
            <person name="Foster-Nyarko E."/>
            <person name="Jarju S."/>
            <person name="Secka A."/>
            <person name="Antonio M."/>
            <person name="Oren A."/>
            <person name="Chaudhuri R.R."/>
            <person name="La Ragione R."/>
            <person name="Hildebrand F."/>
            <person name="Pallen M.J."/>
        </authorList>
    </citation>
    <scope>NUCLEOTIDE SEQUENCE</scope>
    <source>
        <strain evidence="8">11300</strain>
    </source>
</reference>
<dbReference type="InterPro" id="IPR014244">
    <property type="entry name" value="RNA_pol_sigma-I"/>
</dbReference>
<evidence type="ECO:0000313" key="9">
    <source>
        <dbReference type="Proteomes" id="UP000824091"/>
    </source>
</evidence>
<evidence type="ECO:0000256" key="2">
    <source>
        <dbReference type="ARBA" id="ARBA00023015"/>
    </source>
</evidence>
<dbReference type="Proteomes" id="UP000824091">
    <property type="component" value="Unassembled WGS sequence"/>
</dbReference>
<feature type="domain" description="RNA polymerase sigma-70 region 2" evidence="7">
    <location>
        <begin position="25"/>
        <end position="95"/>
    </location>
</feature>
<gene>
    <name evidence="6" type="primary">sigI</name>
    <name evidence="8" type="ORF">IAD16_03125</name>
</gene>
<keyword evidence="4 6" id="KW-0238">DNA-binding</keyword>
<keyword evidence="6" id="KW-0346">Stress response</keyword>
<evidence type="ECO:0000256" key="6">
    <source>
        <dbReference type="HAMAP-Rule" id="MF_02064"/>
    </source>
</evidence>
<dbReference type="SUPFAM" id="SSF88946">
    <property type="entry name" value="Sigma2 domain of RNA polymerase sigma factors"/>
    <property type="match status" value="1"/>
</dbReference>
<evidence type="ECO:0000256" key="1">
    <source>
        <dbReference type="ARBA" id="ARBA00022490"/>
    </source>
</evidence>
<keyword evidence="5 6" id="KW-0804">Transcription</keyword>
<evidence type="ECO:0000259" key="7">
    <source>
        <dbReference type="Pfam" id="PF04542"/>
    </source>
</evidence>
<accession>A0A9D1I2V9</accession>
<dbReference type="Gene3D" id="1.10.1740.10">
    <property type="match status" value="1"/>
</dbReference>
<dbReference type="GO" id="GO:0006352">
    <property type="term" value="P:DNA-templated transcription initiation"/>
    <property type="evidence" value="ECO:0007669"/>
    <property type="project" value="UniProtKB-UniRule"/>
</dbReference>
<dbReference type="InterPro" id="IPR013325">
    <property type="entry name" value="RNA_pol_sigma_r2"/>
</dbReference>
<reference evidence="8" key="1">
    <citation type="submission" date="2020-10" db="EMBL/GenBank/DDBJ databases">
        <authorList>
            <person name="Gilroy R."/>
        </authorList>
    </citation>
    <scope>NUCLEOTIDE SEQUENCE</scope>
    <source>
        <strain evidence="8">11300</strain>
    </source>
</reference>
<dbReference type="HAMAP" id="MF_02064">
    <property type="entry name" value="Sigma70_SigI"/>
    <property type="match status" value="1"/>
</dbReference>
<dbReference type="InterPro" id="IPR007627">
    <property type="entry name" value="RNA_pol_sigma70_r2"/>
</dbReference>